<organism evidence="2 3">
    <name type="scientific">Dickeya zeae (strain Ech586)</name>
    <name type="common">Dickeya dadantii (strain Ech586)</name>
    <dbReference type="NCBI Taxonomy" id="590409"/>
    <lineage>
        <taxon>Bacteria</taxon>
        <taxon>Pseudomonadati</taxon>
        <taxon>Pseudomonadota</taxon>
        <taxon>Gammaproteobacteria</taxon>
        <taxon>Enterobacterales</taxon>
        <taxon>Pectobacteriaceae</taxon>
        <taxon>Dickeya</taxon>
        <taxon>Dickeya parazeae</taxon>
    </lineage>
</organism>
<evidence type="ECO:0000259" key="1">
    <source>
        <dbReference type="Pfam" id="PF13577"/>
    </source>
</evidence>
<dbReference type="eggNOG" id="COG0702">
    <property type="taxonomic scope" value="Bacteria"/>
</dbReference>
<dbReference type="HOGENOM" id="CLU_106738_3_0_6"/>
<dbReference type="CDD" id="cd00531">
    <property type="entry name" value="NTF2_like"/>
    <property type="match status" value="1"/>
</dbReference>
<evidence type="ECO:0000313" key="2">
    <source>
        <dbReference type="EMBL" id="ACZ77711.1"/>
    </source>
</evidence>
<protein>
    <recommendedName>
        <fullName evidence="1">SnoaL-like domain-containing protein</fullName>
    </recommendedName>
</protein>
<accession>D2BSU8</accession>
<dbReference type="Gene3D" id="3.10.450.50">
    <property type="match status" value="1"/>
</dbReference>
<keyword evidence="3" id="KW-1185">Reference proteome</keyword>
<evidence type="ECO:0000313" key="3">
    <source>
        <dbReference type="Proteomes" id="UP000001446"/>
    </source>
</evidence>
<feature type="domain" description="SnoaL-like" evidence="1">
    <location>
        <begin position="10"/>
        <end position="139"/>
    </location>
</feature>
<dbReference type="SUPFAM" id="SSF54427">
    <property type="entry name" value="NTF2-like"/>
    <property type="match status" value="1"/>
</dbReference>
<dbReference type="OrthoDB" id="581683at2"/>
<dbReference type="Proteomes" id="UP000001446">
    <property type="component" value="Chromosome"/>
</dbReference>
<name>D2BSU8_DICZ5</name>
<sequence>MTMTLEQRIQKLEDQAAIKRLVDTFANMADQMDIANQMYLFTEDATVTTYFGDTLFASMQGREQIAEVFSSFIANFTTMYHMNGHLVVDIDGDRASSTHYCLVTLISEQQGKQYKNMNGIIYQDEYVRQDGQWLIAKRDARFNWRDTSELIAELG</sequence>
<reference evidence="2" key="1">
    <citation type="submission" date="2009-12" db="EMBL/GenBank/DDBJ databases">
        <title>Complete sequence of Dickeya dadantii Ech586.</title>
        <authorList>
            <consortium name="US DOE Joint Genome Institute"/>
            <person name="Lucas S."/>
            <person name="Copeland A."/>
            <person name="Lapidus A."/>
            <person name="Glavina del Rio T."/>
            <person name="Tice H."/>
            <person name="Bruce D."/>
            <person name="Goodwin L."/>
            <person name="Pitluck S."/>
            <person name="Munk A.C."/>
            <person name="Brettin T."/>
            <person name="Detter J.C."/>
            <person name="Han C."/>
            <person name="Tapia R."/>
            <person name="Larimer F."/>
            <person name="Land M."/>
            <person name="Hauser L."/>
            <person name="Kyrpides N."/>
            <person name="Mikhailova N."/>
            <person name="Balakrishnan V."/>
            <person name="Glasner J."/>
            <person name="Perna N.T."/>
        </authorList>
    </citation>
    <scope>NUCLEOTIDE SEQUENCE [LARGE SCALE GENOMIC DNA]</scope>
    <source>
        <strain evidence="2">Ech586</strain>
    </source>
</reference>
<dbReference type="KEGG" id="ddc:Dd586_2874"/>
<dbReference type="STRING" id="590409.Dd586_2874"/>
<dbReference type="AlphaFoldDB" id="D2BSU8"/>
<dbReference type="RefSeq" id="WP_012885520.1">
    <property type="nucleotide sequence ID" value="NC_013592.1"/>
</dbReference>
<dbReference type="InterPro" id="IPR032710">
    <property type="entry name" value="NTF2-like_dom_sf"/>
</dbReference>
<gene>
    <name evidence="2" type="ordered locus">Dd586_2874</name>
</gene>
<dbReference type="Pfam" id="PF13577">
    <property type="entry name" value="SnoaL_4"/>
    <property type="match status" value="1"/>
</dbReference>
<dbReference type="InterPro" id="IPR037401">
    <property type="entry name" value="SnoaL-like"/>
</dbReference>
<dbReference type="EMBL" id="CP001836">
    <property type="protein sequence ID" value="ACZ77711.1"/>
    <property type="molecule type" value="Genomic_DNA"/>
</dbReference>
<proteinExistence type="predicted"/>